<evidence type="ECO:0000259" key="3">
    <source>
        <dbReference type="Pfam" id="PF02397"/>
    </source>
</evidence>
<name>A0A2Z4IFK0_9BACT</name>
<evidence type="ECO:0000313" key="4">
    <source>
        <dbReference type="EMBL" id="AWW29862.1"/>
    </source>
</evidence>
<evidence type="ECO:0000256" key="1">
    <source>
        <dbReference type="ARBA" id="ARBA00006464"/>
    </source>
</evidence>
<keyword evidence="2" id="KW-1133">Transmembrane helix</keyword>
<dbReference type="EMBL" id="CP030041">
    <property type="protein sequence ID" value="AWW29862.1"/>
    <property type="molecule type" value="Genomic_DNA"/>
</dbReference>
<dbReference type="PANTHER" id="PTHR30576:SF8">
    <property type="entry name" value="UNDECAPRENYL-PHOSPHATE GALACTOSE PHOSPHOTRANSFERASE"/>
    <property type="match status" value="1"/>
</dbReference>
<dbReference type="AlphaFoldDB" id="A0A2Z4IFK0"/>
<dbReference type="RefSeq" id="WP_112783259.1">
    <property type="nucleotide sequence ID" value="NZ_CP030041.1"/>
</dbReference>
<dbReference type="Pfam" id="PF02397">
    <property type="entry name" value="Bac_transf"/>
    <property type="match status" value="1"/>
</dbReference>
<sequence>MYRDLVKPSFDRIAGFTGLVMLSPFIVFLALVLAIDFMGNPFFVQYRVGKNGRIFRLFKLRTMRHSQKKDLNITDKGRMTSLGRVLRKTSLDELPQFLNMALGDMSLVGPRPLLVEYLPLYNKEEAKRHLVKPGITGLAQINGRNALSWEEKFAYDLHYVYQLSFWLDIKIFIKSVLKPFDGKGIYGDNDEVKPFKGTRS</sequence>
<feature type="domain" description="Bacterial sugar transferase" evidence="3">
    <location>
        <begin position="7"/>
        <end position="178"/>
    </location>
</feature>
<organism evidence="4 5">
    <name type="scientific">Echinicola strongylocentroti</name>
    <dbReference type="NCBI Taxonomy" id="1795355"/>
    <lineage>
        <taxon>Bacteria</taxon>
        <taxon>Pseudomonadati</taxon>
        <taxon>Bacteroidota</taxon>
        <taxon>Cytophagia</taxon>
        <taxon>Cytophagales</taxon>
        <taxon>Cyclobacteriaceae</taxon>
        <taxon>Echinicola</taxon>
    </lineage>
</organism>
<protein>
    <submittedName>
        <fullName evidence="4">Sugar transferase</fullName>
    </submittedName>
</protein>
<keyword evidence="2" id="KW-0812">Transmembrane</keyword>
<gene>
    <name evidence="4" type="ORF">DN752_06860</name>
</gene>
<dbReference type="OrthoDB" id="9808602at2"/>
<comment type="similarity">
    <text evidence="1">Belongs to the bacterial sugar transferase family.</text>
</comment>
<feature type="transmembrane region" description="Helical" evidence="2">
    <location>
        <begin position="12"/>
        <end position="35"/>
    </location>
</feature>
<evidence type="ECO:0000256" key="2">
    <source>
        <dbReference type="SAM" id="Phobius"/>
    </source>
</evidence>
<proteinExistence type="inferred from homology"/>
<dbReference type="PANTHER" id="PTHR30576">
    <property type="entry name" value="COLANIC BIOSYNTHESIS UDP-GLUCOSE LIPID CARRIER TRANSFERASE"/>
    <property type="match status" value="1"/>
</dbReference>
<evidence type="ECO:0000313" key="5">
    <source>
        <dbReference type="Proteomes" id="UP000248688"/>
    </source>
</evidence>
<dbReference type="GO" id="GO:0016780">
    <property type="term" value="F:phosphotransferase activity, for other substituted phosphate groups"/>
    <property type="evidence" value="ECO:0007669"/>
    <property type="project" value="TreeGrafter"/>
</dbReference>
<dbReference type="KEGG" id="est:DN752_06860"/>
<dbReference type="Proteomes" id="UP000248688">
    <property type="component" value="Chromosome"/>
</dbReference>
<keyword evidence="2" id="KW-0472">Membrane</keyword>
<reference evidence="4 5" key="1">
    <citation type="submission" date="2018-06" db="EMBL/GenBank/DDBJ databases">
        <title>Echinicola strongylocentroti sp. nov., isolated from a sea urchin Strongylocentrotus intermedius.</title>
        <authorList>
            <person name="Bae S.S."/>
        </authorList>
    </citation>
    <scope>NUCLEOTIDE SEQUENCE [LARGE SCALE GENOMIC DNA]</scope>
    <source>
        <strain evidence="4 5">MEBiC08714</strain>
    </source>
</reference>
<keyword evidence="5" id="KW-1185">Reference proteome</keyword>
<keyword evidence="4" id="KW-0808">Transferase</keyword>
<accession>A0A2Z4IFK0</accession>
<dbReference type="InterPro" id="IPR003362">
    <property type="entry name" value="Bact_transf"/>
</dbReference>